<organism evidence="4 5">
    <name type="scientific">Novacetimonas cocois</name>
    <dbReference type="NCBI Taxonomy" id="1747507"/>
    <lineage>
        <taxon>Bacteria</taxon>
        <taxon>Pseudomonadati</taxon>
        <taxon>Pseudomonadota</taxon>
        <taxon>Alphaproteobacteria</taxon>
        <taxon>Acetobacterales</taxon>
        <taxon>Acetobacteraceae</taxon>
        <taxon>Novacetimonas</taxon>
    </lineage>
</organism>
<feature type="region of interest" description="Disordered" evidence="1">
    <location>
        <begin position="165"/>
        <end position="221"/>
    </location>
</feature>
<protein>
    <submittedName>
        <fullName evidence="4">Restriction endonuclease</fullName>
    </submittedName>
</protein>
<accession>A0A365Z0J9</accession>
<evidence type="ECO:0000256" key="1">
    <source>
        <dbReference type="SAM" id="MobiDB-lite"/>
    </source>
</evidence>
<dbReference type="GO" id="GO:0003677">
    <property type="term" value="F:DNA binding"/>
    <property type="evidence" value="ECO:0007669"/>
    <property type="project" value="InterPro"/>
</dbReference>
<dbReference type="GO" id="GO:0009307">
    <property type="term" value="P:DNA restriction-modification system"/>
    <property type="evidence" value="ECO:0007669"/>
    <property type="project" value="InterPro"/>
</dbReference>
<sequence>MLYARQVARALTNGPYGCFTDIDIFCISALFSYKSPKIIYMLPIVPRDGWDKTEKNMRVWAYACLLLCLPVHAQAGSIYKVKHPSVACGDDAALKSLNDRTNPHQNDPRWRHTIMAQGQCYAVTPDMRWEKIANRNGLPLLRHSPPVPGMPPLYFMTADIADLSPPPASRTADAPATPPRTTPDAAAGADDDRTGTDTPAESPAPAPDAQEQQGPVIIARTDPPAPTDLFFMTGGFQKVGSMLLSALLIMGAGWILVVLYRAIMAFVGRRAALRQARTVVERNAGLLIQRRLHAHEGQAAHGQSPDRQWQREVSRFCRTTVIPALAHEQREHYWTDIEKKVLASIDAVSSRPPPPRPDLRLITTAEPYRPGMTCVQYVAYCMELLEKAGWNARLPGNVEHAGTLISASKDGLSMVVQCWTERRPVEEAIIHQCVAAKASLSARIAVVVSAAPYTQQAIQAGKSSRVFVLHHEELQKFASQVEAPQVA</sequence>
<keyword evidence="5" id="KW-1185">Reference proteome</keyword>
<dbReference type="EMBL" id="QEXL01000001">
    <property type="protein sequence ID" value="RBM09501.1"/>
    <property type="molecule type" value="Genomic_DNA"/>
</dbReference>
<evidence type="ECO:0000259" key="3">
    <source>
        <dbReference type="Pfam" id="PF04471"/>
    </source>
</evidence>
<dbReference type="SUPFAM" id="SSF52980">
    <property type="entry name" value="Restriction endonuclease-like"/>
    <property type="match status" value="1"/>
</dbReference>
<dbReference type="InterPro" id="IPR011335">
    <property type="entry name" value="Restrct_endonuc-II-like"/>
</dbReference>
<keyword evidence="4" id="KW-0378">Hydrolase</keyword>
<dbReference type="InterPro" id="IPR007560">
    <property type="entry name" value="Restrct_endonuc_IV_Mrr"/>
</dbReference>
<proteinExistence type="predicted"/>
<feature type="domain" description="Restriction endonuclease type IV Mrr" evidence="3">
    <location>
        <begin position="376"/>
        <end position="476"/>
    </location>
</feature>
<evidence type="ECO:0000256" key="2">
    <source>
        <dbReference type="SAM" id="Phobius"/>
    </source>
</evidence>
<gene>
    <name evidence="4" type="ORF">NJLHNGOC_00115</name>
</gene>
<keyword evidence="2" id="KW-0812">Transmembrane</keyword>
<evidence type="ECO:0000313" key="4">
    <source>
        <dbReference type="EMBL" id="RBM09501.1"/>
    </source>
</evidence>
<dbReference type="AlphaFoldDB" id="A0A365Z0J9"/>
<dbReference type="GO" id="GO:0004519">
    <property type="term" value="F:endonuclease activity"/>
    <property type="evidence" value="ECO:0007669"/>
    <property type="project" value="UniProtKB-KW"/>
</dbReference>
<name>A0A365Z0J9_9PROT</name>
<keyword evidence="4" id="KW-0540">Nuclease</keyword>
<keyword evidence="2" id="KW-0472">Membrane</keyword>
<keyword evidence="4" id="KW-0255">Endonuclease</keyword>
<dbReference type="Proteomes" id="UP000252680">
    <property type="component" value="Unassembled WGS sequence"/>
</dbReference>
<feature type="transmembrane region" description="Helical" evidence="2">
    <location>
        <begin position="242"/>
        <end position="267"/>
    </location>
</feature>
<evidence type="ECO:0000313" key="5">
    <source>
        <dbReference type="Proteomes" id="UP000252680"/>
    </source>
</evidence>
<comment type="caution">
    <text evidence="4">The sequence shown here is derived from an EMBL/GenBank/DDBJ whole genome shotgun (WGS) entry which is preliminary data.</text>
</comment>
<dbReference type="Pfam" id="PF04471">
    <property type="entry name" value="Mrr_cat"/>
    <property type="match status" value="1"/>
</dbReference>
<reference evidence="4 5" key="1">
    <citation type="submission" date="2018-05" db="EMBL/GenBank/DDBJ databases">
        <title>Komagataeibacter cocois sp. nov., for a novel cellulose- producing strain isolated from coconut milk.</title>
        <authorList>
            <person name="Liu L."/>
            <person name="Wang Y."/>
            <person name="Liu S."/>
            <person name="Bi J."/>
            <person name="Chen H."/>
            <person name="Deng J."/>
            <person name="Zhang C."/>
            <person name="Hu Q."/>
            <person name="Li C."/>
        </authorList>
    </citation>
    <scope>NUCLEOTIDE SEQUENCE [LARGE SCALE GENOMIC DNA]</scope>
    <source>
        <strain evidence="4 5">WE7</strain>
    </source>
</reference>
<keyword evidence="2" id="KW-1133">Transmembrane helix</keyword>